<keyword evidence="1" id="KW-0732">Signal</keyword>
<feature type="chain" id="PRO_5031199990" description="Secreted protein" evidence="1">
    <location>
        <begin position="31"/>
        <end position="176"/>
    </location>
</feature>
<accession>A0A7W9G8T9</accession>
<dbReference type="AlphaFoldDB" id="A0A7W9G8T9"/>
<reference evidence="2 3" key="1">
    <citation type="submission" date="2020-08" db="EMBL/GenBank/DDBJ databases">
        <title>Sequencing the genomes of 1000 actinobacteria strains.</title>
        <authorList>
            <person name="Klenk H.-P."/>
        </authorList>
    </citation>
    <scope>NUCLEOTIDE SEQUENCE [LARGE SCALE GENOMIC DNA]</scope>
    <source>
        <strain evidence="2 3">DSM 45507</strain>
    </source>
</reference>
<dbReference type="RefSeq" id="WP_185072647.1">
    <property type="nucleotide sequence ID" value="NZ_JACHMB010000001.1"/>
</dbReference>
<evidence type="ECO:0000313" key="3">
    <source>
        <dbReference type="Proteomes" id="UP000579153"/>
    </source>
</evidence>
<dbReference type="EMBL" id="JACHMB010000001">
    <property type="protein sequence ID" value="MBB5779313.1"/>
    <property type="molecule type" value="Genomic_DNA"/>
</dbReference>
<dbReference type="Proteomes" id="UP000579153">
    <property type="component" value="Unassembled WGS sequence"/>
</dbReference>
<feature type="signal peptide" evidence="1">
    <location>
        <begin position="1"/>
        <end position="30"/>
    </location>
</feature>
<protein>
    <recommendedName>
        <fullName evidence="4">Secreted protein</fullName>
    </recommendedName>
</protein>
<name>A0A7W9G8T9_9ACTN</name>
<comment type="caution">
    <text evidence="2">The sequence shown here is derived from an EMBL/GenBank/DDBJ whole genome shotgun (WGS) entry which is preliminary data.</text>
</comment>
<keyword evidence="3" id="KW-1185">Reference proteome</keyword>
<evidence type="ECO:0000313" key="2">
    <source>
        <dbReference type="EMBL" id="MBB5779313.1"/>
    </source>
</evidence>
<evidence type="ECO:0008006" key="4">
    <source>
        <dbReference type="Google" id="ProtNLM"/>
    </source>
</evidence>
<evidence type="ECO:0000256" key="1">
    <source>
        <dbReference type="SAM" id="SignalP"/>
    </source>
</evidence>
<gene>
    <name evidence="2" type="ORF">HD596_006069</name>
</gene>
<proteinExistence type="predicted"/>
<organism evidence="2 3">
    <name type="scientific">Nonomuraea jabiensis</name>
    <dbReference type="NCBI Taxonomy" id="882448"/>
    <lineage>
        <taxon>Bacteria</taxon>
        <taxon>Bacillati</taxon>
        <taxon>Actinomycetota</taxon>
        <taxon>Actinomycetes</taxon>
        <taxon>Streptosporangiales</taxon>
        <taxon>Streptosporangiaceae</taxon>
        <taxon>Nonomuraea</taxon>
    </lineage>
</organism>
<sequence>MIGRKGITAATLVVGLTAGLMAGSSASAQAGLGVTAVSDSSDSSAVLAPGWSAKSYLGIGYHDRCKGWQRIKTPYRTGAYITTSRQVHCEKGEWGRRAVVKTSLQQYRGLGFWRTKATSEVKKGRAAFTVTTTPSWRCSGGSQLYRNQTKVHLYSVLRGSEVATLYKRSQERRIRC</sequence>